<dbReference type="InterPro" id="IPR050994">
    <property type="entry name" value="At_inactive_RLKs"/>
</dbReference>
<evidence type="ECO:0000256" key="2">
    <source>
        <dbReference type="ARBA" id="ARBA00022553"/>
    </source>
</evidence>
<keyword evidence="5 13" id="KW-0732">Signal</keyword>
<gene>
    <name evidence="15" type="ORF">HS088_TW20G00665</name>
</gene>
<dbReference type="InterPro" id="IPR001611">
    <property type="entry name" value="Leu-rich_rpt"/>
</dbReference>
<evidence type="ECO:0000256" key="13">
    <source>
        <dbReference type="SAM" id="SignalP"/>
    </source>
</evidence>
<keyword evidence="4 12" id="KW-0812">Transmembrane</keyword>
<dbReference type="EMBL" id="JAAARO010000020">
    <property type="protein sequence ID" value="KAF5730292.1"/>
    <property type="molecule type" value="Genomic_DNA"/>
</dbReference>
<evidence type="ECO:0000313" key="15">
    <source>
        <dbReference type="EMBL" id="KAF5730292.1"/>
    </source>
</evidence>
<dbReference type="FunFam" id="3.80.10.10:FF:000234">
    <property type="entry name" value="Probable inactive receptor kinase RLK902"/>
    <property type="match status" value="1"/>
</dbReference>
<evidence type="ECO:0000256" key="10">
    <source>
        <dbReference type="ARBA" id="ARBA00023136"/>
    </source>
</evidence>
<reference evidence="15 16" key="1">
    <citation type="journal article" date="2020" name="Nat. Commun.">
        <title>Genome of Tripterygium wilfordii and identification of cytochrome P450 involved in triptolide biosynthesis.</title>
        <authorList>
            <person name="Tu L."/>
            <person name="Su P."/>
            <person name="Zhang Z."/>
            <person name="Gao L."/>
            <person name="Wang J."/>
            <person name="Hu T."/>
            <person name="Zhou J."/>
            <person name="Zhang Y."/>
            <person name="Zhao Y."/>
            <person name="Liu Y."/>
            <person name="Song Y."/>
            <person name="Tong Y."/>
            <person name="Lu Y."/>
            <person name="Yang J."/>
            <person name="Xu C."/>
            <person name="Jia M."/>
            <person name="Peters R.J."/>
            <person name="Huang L."/>
            <person name="Gao W."/>
        </authorList>
    </citation>
    <scope>NUCLEOTIDE SEQUENCE [LARGE SCALE GENOMIC DNA]</scope>
    <source>
        <strain evidence="16">cv. XIE 37</strain>
        <tissue evidence="15">Leaf</tissue>
    </source>
</reference>
<keyword evidence="15" id="KW-0675">Receptor</keyword>
<keyword evidence="16" id="KW-1185">Reference proteome</keyword>
<feature type="signal peptide" evidence="13">
    <location>
        <begin position="1"/>
        <end position="25"/>
    </location>
</feature>
<dbReference type="PROSITE" id="PS50011">
    <property type="entry name" value="PROTEIN_KINASE_DOM"/>
    <property type="match status" value="1"/>
</dbReference>
<keyword evidence="10 12" id="KW-0472">Membrane</keyword>
<keyword evidence="3" id="KW-0433">Leucine-rich repeat</keyword>
<dbReference type="InterPro" id="IPR032675">
    <property type="entry name" value="LRR_dom_sf"/>
</dbReference>
<evidence type="ECO:0000259" key="14">
    <source>
        <dbReference type="PROSITE" id="PS50011"/>
    </source>
</evidence>
<dbReference type="FunFam" id="3.30.200.20:FF:000307">
    <property type="entry name" value="pollen receptor-like kinase 1"/>
    <property type="match status" value="1"/>
</dbReference>
<dbReference type="Pfam" id="PF07714">
    <property type="entry name" value="PK_Tyr_Ser-Thr"/>
    <property type="match status" value="1"/>
</dbReference>
<dbReference type="InterPro" id="IPR000719">
    <property type="entry name" value="Prot_kinase_dom"/>
</dbReference>
<feature type="chain" id="PRO_5029614911" evidence="13">
    <location>
        <begin position="26"/>
        <end position="458"/>
    </location>
</feature>
<evidence type="ECO:0000256" key="3">
    <source>
        <dbReference type="ARBA" id="ARBA00022614"/>
    </source>
</evidence>
<dbReference type="Pfam" id="PF08263">
    <property type="entry name" value="LRRNT_2"/>
    <property type="match status" value="1"/>
</dbReference>
<proteinExistence type="predicted"/>
<keyword evidence="15" id="KW-0808">Transferase</keyword>
<evidence type="ECO:0000256" key="5">
    <source>
        <dbReference type="ARBA" id="ARBA00022729"/>
    </source>
</evidence>
<dbReference type="Proteomes" id="UP000593562">
    <property type="component" value="Unassembled WGS sequence"/>
</dbReference>
<evidence type="ECO:0000256" key="6">
    <source>
        <dbReference type="ARBA" id="ARBA00022737"/>
    </source>
</evidence>
<accession>A0A7J7C846</accession>
<organism evidence="15 16">
    <name type="scientific">Tripterygium wilfordii</name>
    <name type="common">Thunder God vine</name>
    <dbReference type="NCBI Taxonomy" id="458696"/>
    <lineage>
        <taxon>Eukaryota</taxon>
        <taxon>Viridiplantae</taxon>
        <taxon>Streptophyta</taxon>
        <taxon>Embryophyta</taxon>
        <taxon>Tracheophyta</taxon>
        <taxon>Spermatophyta</taxon>
        <taxon>Magnoliopsida</taxon>
        <taxon>eudicotyledons</taxon>
        <taxon>Gunneridae</taxon>
        <taxon>Pentapetalae</taxon>
        <taxon>rosids</taxon>
        <taxon>fabids</taxon>
        <taxon>Celastrales</taxon>
        <taxon>Celastraceae</taxon>
        <taxon>Tripterygium</taxon>
    </lineage>
</organism>
<evidence type="ECO:0000256" key="9">
    <source>
        <dbReference type="ARBA" id="ARBA00022989"/>
    </source>
</evidence>
<feature type="binding site" evidence="11">
    <location>
        <position position="390"/>
    </location>
    <ligand>
        <name>ATP</name>
        <dbReference type="ChEBI" id="CHEBI:30616"/>
    </ligand>
</feature>
<evidence type="ECO:0000256" key="7">
    <source>
        <dbReference type="ARBA" id="ARBA00022741"/>
    </source>
</evidence>
<evidence type="ECO:0000256" key="8">
    <source>
        <dbReference type="ARBA" id="ARBA00022840"/>
    </source>
</evidence>
<evidence type="ECO:0000256" key="12">
    <source>
        <dbReference type="SAM" id="Phobius"/>
    </source>
</evidence>
<comment type="caution">
    <text evidence="15">The sequence shown here is derived from an EMBL/GenBank/DDBJ whole genome shotgun (WGS) entry which is preliminary data.</text>
</comment>
<comment type="subcellular location">
    <subcellularLocation>
        <location evidence="1">Membrane</location>
    </subcellularLocation>
</comment>
<dbReference type="Gene3D" id="3.80.10.10">
    <property type="entry name" value="Ribonuclease Inhibitor"/>
    <property type="match status" value="2"/>
</dbReference>
<dbReference type="SUPFAM" id="SSF52058">
    <property type="entry name" value="L domain-like"/>
    <property type="match status" value="1"/>
</dbReference>
<evidence type="ECO:0000256" key="11">
    <source>
        <dbReference type="PROSITE-ProRule" id="PRU10141"/>
    </source>
</evidence>
<feature type="transmembrane region" description="Helical" evidence="12">
    <location>
        <begin position="252"/>
        <end position="275"/>
    </location>
</feature>
<sequence length="458" mass="49190">MQTRNLFFHVLLLFHVFLLFPVSKSDLSADRAALLDLRQSLGGRTLLWNATATSPCNWAGVTCEQGRVVVLRLPGVALSGELPTGIFSNLTQLRTLSLRLNALTGQLPSDLASCTGLRNLYLHGNHFSGEIPEFLFGMKDLVRVNLASNNFTGEISVGFDKLPRLKTLYLENNGLSGSIPALKVPKVIQFNVSNNMLNGPIPERFQRFDSSSFSGNSLCGRPLEVCAGESANVPSTGIVEPENKKKKLSGGAIAGLVIGSVVGLIFILLILFFLCQKKGNKKSRSIDIASIKHQELEIPGEKPIGEVENGGYGNGFSVAAAAAAAMTVNGKGEAAAAANGGAKKLVFFGNGGRVFDLEDLLRASAEVLGKGTFGTAYKAVLEMGTVVAVKRLKDVTISDKEFREKIEGVGSMDNENLVPLRAYYYSRDEKLLVYDYMAMGSLSALLHGEGFLPLSLLL</sequence>
<dbReference type="GO" id="GO:0016020">
    <property type="term" value="C:membrane"/>
    <property type="evidence" value="ECO:0007669"/>
    <property type="project" value="UniProtKB-SubCell"/>
</dbReference>
<keyword evidence="2" id="KW-0597">Phosphoprotein</keyword>
<dbReference type="InParanoid" id="A0A7J7C846"/>
<dbReference type="InterPro" id="IPR017441">
    <property type="entry name" value="Protein_kinase_ATP_BS"/>
</dbReference>
<dbReference type="InterPro" id="IPR013210">
    <property type="entry name" value="LRR_N_plant-typ"/>
</dbReference>
<dbReference type="PANTHER" id="PTHR48010:SF76">
    <property type="entry name" value="INACTIVE RECEPTOR KINASE RLK902-RELATED"/>
    <property type="match status" value="1"/>
</dbReference>
<dbReference type="GO" id="GO:0005524">
    <property type="term" value="F:ATP binding"/>
    <property type="evidence" value="ECO:0007669"/>
    <property type="project" value="UniProtKB-UniRule"/>
</dbReference>
<dbReference type="Gene3D" id="3.30.200.20">
    <property type="entry name" value="Phosphorylase Kinase, domain 1"/>
    <property type="match status" value="1"/>
</dbReference>
<keyword evidence="6" id="KW-0677">Repeat</keyword>
<dbReference type="SUPFAM" id="SSF56112">
    <property type="entry name" value="Protein kinase-like (PK-like)"/>
    <property type="match status" value="1"/>
</dbReference>
<evidence type="ECO:0000313" key="16">
    <source>
        <dbReference type="Proteomes" id="UP000593562"/>
    </source>
</evidence>
<dbReference type="PANTHER" id="PTHR48010">
    <property type="entry name" value="OS05G0588300 PROTEIN"/>
    <property type="match status" value="1"/>
</dbReference>
<keyword evidence="9 12" id="KW-1133">Transmembrane helix</keyword>
<dbReference type="InterPro" id="IPR001245">
    <property type="entry name" value="Ser-Thr/Tyr_kinase_cat_dom"/>
</dbReference>
<protein>
    <submittedName>
        <fullName evidence="15">Inactive receptor kinase</fullName>
    </submittedName>
</protein>
<dbReference type="Pfam" id="PF00560">
    <property type="entry name" value="LRR_1"/>
    <property type="match status" value="1"/>
</dbReference>
<keyword evidence="7 11" id="KW-0547">Nucleotide-binding</keyword>
<dbReference type="PROSITE" id="PS00107">
    <property type="entry name" value="PROTEIN_KINASE_ATP"/>
    <property type="match status" value="1"/>
</dbReference>
<feature type="domain" description="Protein kinase" evidence="14">
    <location>
        <begin position="362"/>
        <end position="458"/>
    </location>
</feature>
<evidence type="ECO:0000256" key="4">
    <source>
        <dbReference type="ARBA" id="ARBA00022692"/>
    </source>
</evidence>
<name>A0A7J7C846_TRIWF</name>
<dbReference type="Pfam" id="PF13855">
    <property type="entry name" value="LRR_8"/>
    <property type="match status" value="1"/>
</dbReference>
<dbReference type="InterPro" id="IPR011009">
    <property type="entry name" value="Kinase-like_dom_sf"/>
</dbReference>
<keyword evidence="15" id="KW-0418">Kinase</keyword>
<dbReference type="AlphaFoldDB" id="A0A7J7C846"/>
<dbReference type="GO" id="GO:0004672">
    <property type="term" value="F:protein kinase activity"/>
    <property type="evidence" value="ECO:0007669"/>
    <property type="project" value="InterPro"/>
</dbReference>
<keyword evidence="8 11" id="KW-0067">ATP-binding</keyword>
<evidence type="ECO:0000256" key="1">
    <source>
        <dbReference type="ARBA" id="ARBA00004370"/>
    </source>
</evidence>